<dbReference type="SUPFAM" id="SSF46966">
    <property type="entry name" value="Spectrin repeat"/>
    <property type="match status" value="2"/>
</dbReference>
<proteinExistence type="predicted"/>
<evidence type="ECO:0000259" key="7">
    <source>
        <dbReference type="Pfam" id="PF25803"/>
    </source>
</evidence>
<dbReference type="FunFam" id="1.20.58.60:FF:000231">
    <property type="entry name" value="Spectrin repeat containing, nuclear envelope 1a"/>
    <property type="match status" value="1"/>
</dbReference>
<dbReference type="STRING" id="623744.A0A553Q0K9"/>
<gene>
    <name evidence="8" type="ORF">DNTS_016214</name>
</gene>
<sequence>VLLDSKQQGRERLARVQSLGASTREHTSTVGCELLEREEAGLLSAWEQWERGAKHVYSSLEGVLTQMASSEQEFSSLVGQLEQDLQEFSKKLQQWNSRLQPLEQMTAGDEPLQAWQIAKDTLEALQNAEPVSDNLKCQLNDLCRFSRDLGTQSERLSVLIKEYNSLSLQASRECQGKEKLLEHRFRAAYRDFQQWLVNAKINTAKCFDVPQNLAEASASLQKIQEFLNDREQGHGKLNSVAGSGELLMRIIAKDRVESVRTKIHTTREDWKTLMANLHQRESALQSLQAQMRDFETSVEPLQQWLNETEEAVQESSSRLHDLTAKKQELQRLQSLLEELGCQEPVLLRLREKAQQLWDGHTAGKGFVHRVSQLSS</sequence>
<evidence type="ECO:0000256" key="1">
    <source>
        <dbReference type="ARBA" id="ARBA00004370"/>
    </source>
</evidence>
<keyword evidence="6" id="KW-0175">Coiled coil</keyword>
<evidence type="ECO:0000256" key="6">
    <source>
        <dbReference type="SAM" id="Coils"/>
    </source>
</evidence>
<dbReference type="GO" id="GO:0005640">
    <property type="term" value="C:nuclear outer membrane"/>
    <property type="evidence" value="ECO:0007669"/>
    <property type="project" value="TreeGrafter"/>
</dbReference>
<feature type="non-terminal residue" evidence="8">
    <location>
        <position position="375"/>
    </location>
</feature>
<keyword evidence="4" id="KW-1133">Transmembrane helix</keyword>
<dbReference type="GO" id="GO:0005737">
    <property type="term" value="C:cytoplasm"/>
    <property type="evidence" value="ECO:0007669"/>
    <property type="project" value="TreeGrafter"/>
</dbReference>
<feature type="domain" description="Nesprin-1/3 spectrin repeats region" evidence="7">
    <location>
        <begin position="74"/>
        <end position="174"/>
    </location>
</feature>
<dbReference type="PANTHER" id="PTHR47535">
    <property type="entry name" value="MUSCLE-SPECIFIC PROTEIN 300 KDA, ISOFORM G"/>
    <property type="match status" value="1"/>
</dbReference>
<keyword evidence="2" id="KW-0812">Transmembrane</keyword>
<dbReference type="AlphaFoldDB" id="A0A553Q0K9"/>
<organism evidence="8 9">
    <name type="scientific">Danionella cerebrum</name>
    <dbReference type="NCBI Taxonomy" id="2873325"/>
    <lineage>
        <taxon>Eukaryota</taxon>
        <taxon>Metazoa</taxon>
        <taxon>Chordata</taxon>
        <taxon>Craniata</taxon>
        <taxon>Vertebrata</taxon>
        <taxon>Euteleostomi</taxon>
        <taxon>Actinopterygii</taxon>
        <taxon>Neopterygii</taxon>
        <taxon>Teleostei</taxon>
        <taxon>Ostariophysi</taxon>
        <taxon>Cypriniformes</taxon>
        <taxon>Danionidae</taxon>
        <taxon>Danioninae</taxon>
        <taxon>Danionella</taxon>
    </lineage>
</organism>
<feature type="non-terminal residue" evidence="8">
    <location>
        <position position="1"/>
    </location>
</feature>
<dbReference type="Gene3D" id="1.20.58.60">
    <property type="match status" value="1"/>
</dbReference>
<evidence type="ECO:0000256" key="2">
    <source>
        <dbReference type="ARBA" id="ARBA00022692"/>
    </source>
</evidence>
<evidence type="ECO:0000313" key="8">
    <source>
        <dbReference type="EMBL" id="TRY83472.1"/>
    </source>
</evidence>
<dbReference type="InterPro" id="IPR052403">
    <property type="entry name" value="LINC-complex_assoc"/>
</dbReference>
<evidence type="ECO:0000313" key="9">
    <source>
        <dbReference type="Proteomes" id="UP000316079"/>
    </source>
</evidence>
<keyword evidence="9" id="KW-1185">Reference proteome</keyword>
<dbReference type="PANTHER" id="PTHR47535:SF9">
    <property type="entry name" value="CALPONIN-HOMOLOGY (CH) DOMAIN-CONTAINING PROTEIN"/>
    <property type="match status" value="1"/>
</dbReference>
<dbReference type="GO" id="GO:0007097">
    <property type="term" value="P:nuclear migration"/>
    <property type="evidence" value="ECO:0007669"/>
    <property type="project" value="TreeGrafter"/>
</dbReference>
<accession>A0A553Q0K9</accession>
<keyword evidence="5" id="KW-0472">Membrane</keyword>
<reference evidence="8 9" key="1">
    <citation type="journal article" date="2019" name="Sci. Data">
        <title>Hybrid genome assembly and annotation of Danionella translucida.</title>
        <authorList>
            <person name="Kadobianskyi M."/>
            <person name="Schulze L."/>
            <person name="Schuelke M."/>
            <person name="Judkewitz B."/>
        </authorList>
    </citation>
    <scope>NUCLEOTIDE SEQUENCE [LARGE SCALE GENOMIC DNA]</scope>
    <source>
        <strain evidence="8 9">Bolton</strain>
    </source>
</reference>
<dbReference type="Proteomes" id="UP000316079">
    <property type="component" value="Unassembled WGS sequence"/>
</dbReference>
<comment type="caution">
    <text evidence="8">The sequence shown here is derived from an EMBL/GenBank/DDBJ whole genome shotgun (WGS) entry which is preliminary data.</text>
</comment>
<dbReference type="EMBL" id="SRMA01026473">
    <property type="protein sequence ID" value="TRY83472.1"/>
    <property type="molecule type" value="Genomic_DNA"/>
</dbReference>
<name>A0A553Q0K9_9TELE</name>
<evidence type="ECO:0000256" key="5">
    <source>
        <dbReference type="ARBA" id="ARBA00023136"/>
    </source>
</evidence>
<feature type="coiled-coil region" evidence="6">
    <location>
        <begin position="305"/>
        <end position="342"/>
    </location>
</feature>
<evidence type="ECO:0000256" key="4">
    <source>
        <dbReference type="ARBA" id="ARBA00022989"/>
    </source>
</evidence>
<dbReference type="Pfam" id="PF00435">
    <property type="entry name" value="Spectrin"/>
    <property type="match status" value="1"/>
</dbReference>
<comment type="subcellular location">
    <subcellularLocation>
        <location evidence="1">Membrane</location>
    </subcellularLocation>
</comment>
<dbReference type="Pfam" id="PF25803">
    <property type="entry name" value="Spectrin_SYNE1_2"/>
    <property type="match status" value="1"/>
</dbReference>
<dbReference type="InterPro" id="IPR002017">
    <property type="entry name" value="Spectrin_repeat"/>
</dbReference>
<dbReference type="GO" id="GO:0051015">
    <property type="term" value="F:actin filament binding"/>
    <property type="evidence" value="ECO:0007669"/>
    <property type="project" value="TreeGrafter"/>
</dbReference>
<dbReference type="GO" id="GO:0034993">
    <property type="term" value="C:meiotic nuclear membrane microtubule tethering complex"/>
    <property type="evidence" value="ECO:0007669"/>
    <property type="project" value="TreeGrafter"/>
</dbReference>
<protein>
    <recommendedName>
        <fullName evidence="7">Nesprin-1/3 spectrin repeats region domain-containing protein</fullName>
    </recommendedName>
</protein>
<dbReference type="OrthoDB" id="18853at2759"/>
<evidence type="ECO:0000256" key="3">
    <source>
        <dbReference type="ARBA" id="ARBA00022737"/>
    </source>
</evidence>
<dbReference type="InterPro" id="IPR057932">
    <property type="entry name" value="Spectrin_SYNE1_3"/>
</dbReference>
<keyword evidence="3" id="KW-0677">Repeat</keyword>